<comment type="similarity">
    <text evidence="2">Belongs to the oligopeptide OPT transporter family.</text>
</comment>
<gene>
    <name evidence="11" type="ORF">C2857_005662</name>
</gene>
<feature type="transmembrane region" description="Helical" evidence="10">
    <location>
        <begin position="606"/>
        <end position="630"/>
    </location>
</feature>
<evidence type="ECO:0000256" key="3">
    <source>
        <dbReference type="ARBA" id="ARBA00022448"/>
    </source>
</evidence>
<evidence type="ECO:0000256" key="9">
    <source>
        <dbReference type="SAM" id="MobiDB-lite"/>
    </source>
</evidence>
<evidence type="ECO:0000256" key="6">
    <source>
        <dbReference type="ARBA" id="ARBA00022927"/>
    </source>
</evidence>
<feature type="transmembrane region" description="Helical" evidence="10">
    <location>
        <begin position="688"/>
        <end position="708"/>
    </location>
</feature>
<keyword evidence="7 10" id="KW-1133">Transmembrane helix</keyword>
<protein>
    <submittedName>
        <fullName evidence="11">Uncharacterized protein</fullName>
    </submittedName>
</protein>
<proteinExistence type="inferred from homology"/>
<dbReference type="InterPro" id="IPR004648">
    <property type="entry name" value="Oligpept_transpt"/>
</dbReference>
<keyword evidence="5" id="KW-0571">Peptide transport</keyword>
<evidence type="ECO:0000256" key="7">
    <source>
        <dbReference type="ARBA" id="ARBA00022989"/>
    </source>
</evidence>
<dbReference type="InterPro" id="IPR004813">
    <property type="entry name" value="OPT"/>
</dbReference>
<keyword evidence="4 10" id="KW-0812">Transmembrane</keyword>
<dbReference type="GO" id="GO:0015031">
    <property type="term" value="P:protein transport"/>
    <property type="evidence" value="ECO:0007669"/>
    <property type="project" value="UniProtKB-KW"/>
</dbReference>
<evidence type="ECO:0000256" key="1">
    <source>
        <dbReference type="ARBA" id="ARBA00004141"/>
    </source>
</evidence>
<feature type="transmembrane region" description="Helical" evidence="10">
    <location>
        <begin position="834"/>
        <end position="858"/>
    </location>
</feature>
<keyword evidence="3" id="KW-0813">Transport</keyword>
<feature type="transmembrane region" description="Helical" evidence="10">
    <location>
        <begin position="283"/>
        <end position="301"/>
    </location>
</feature>
<dbReference type="Pfam" id="PF03169">
    <property type="entry name" value="OPT"/>
    <property type="match status" value="1"/>
</dbReference>
<dbReference type="AlphaFoldDB" id="A0A7S9KL36"/>
<dbReference type="NCBIfam" id="TIGR00728">
    <property type="entry name" value="OPT_sfam"/>
    <property type="match status" value="1"/>
</dbReference>
<feature type="region of interest" description="Disordered" evidence="9">
    <location>
        <begin position="47"/>
        <end position="68"/>
    </location>
</feature>
<dbReference type="GO" id="GO:0035673">
    <property type="term" value="F:oligopeptide transmembrane transporter activity"/>
    <property type="evidence" value="ECO:0007669"/>
    <property type="project" value="InterPro"/>
</dbReference>
<feature type="transmembrane region" description="Helical" evidence="10">
    <location>
        <begin position="729"/>
        <end position="750"/>
    </location>
</feature>
<keyword evidence="6" id="KW-0653">Protein transport</keyword>
<dbReference type="GO" id="GO:0016020">
    <property type="term" value="C:membrane"/>
    <property type="evidence" value="ECO:0007669"/>
    <property type="project" value="UniProtKB-SubCell"/>
</dbReference>
<reference evidence="11 12" key="1">
    <citation type="journal article" date="2018" name="PLoS Genet.">
        <title>Repeat elements organise 3D genome structure and mediate transcription in the filamentous fungus Epichloe festucae.</title>
        <authorList>
            <person name="Winter D.J."/>
            <person name="Ganley A.R.D."/>
            <person name="Young C.A."/>
            <person name="Liachko I."/>
            <person name="Schardl C.L."/>
            <person name="Dupont P.Y."/>
            <person name="Berry D."/>
            <person name="Ram A."/>
            <person name="Scott B."/>
            <person name="Cox M.P."/>
        </authorList>
    </citation>
    <scope>NUCLEOTIDE SEQUENCE [LARGE SCALE GENOMIC DNA]</scope>
    <source>
        <strain evidence="11 12">Fl1</strain>
    </source>
</reference>
<name>A0A7S9KL36_EPIFF</name>
<dbReference type="NCBIfam" id="TIGR00727">
    <property type="entry name" value="ISP4_OPT"/>
    <property type="match status" value="1"/>
</dbReference>
<feature type="transmembrane region" description="Helical" evidence="10">
    <location>
        <begin position="756"/>
        <end position="774"/>
    </location>
</feature>
<evidence type="ECO:0000256" key="8">
    <source>
        <dbReference type="ARBA" id="ARBA00023136"/>
    </source>
</evidence>
<keyword evidence="12" id="KW-1185">Reference proteome</keyword>
<dbReference type="PANTHER" id="PTHR22601">
    <property type="entry name" value="ISP4 LIKE PROTEIN"/>
    <property type="match status" value="1"/>
</dbReference>
<evidence type="ECO:0000313" key="11">
    <source>
        <dbReference type="EMBL" id="QPG94309.1"/>
    </source>
</evidence>
<feature type="transmembrane region" description="Helical" evidence="10">
    <location>
        <begin position="350"/>
        <end position="371"/>
    </location>
</feature>
<evidence type="ECO:0000256" key="5">
    <source>
        <dbReference type="ARBA" id="ARBA00022856"/>
    </source>
</evidence>
<feature type="transmembrane region" description="Helical" evidence="10">
    <location>
        <begin position="430"/>
        <end position="448"/>
    </location>
</feature>
<organism evidence="11 12">
    <name type="scientific">Epichloe festucae (strain Fl1)</name>
    <dbReference type="NCBI Taxonomy" id="877507"/>
    <lineage>
        <taxon>Eukaryota</taxon>
        <taxon>Fungi</taxon>
        <taxon>Dikarya</taxon>
        <taxon>Ascomycota</taxon>
        <taxon>Pezizomycotina</taxon>
        <taxon>Sordariomycetes</taxon>
        <taxon>Hypocreomycetidae</taxon>
        <taxon>Hypocreales</taxon>
        <taxon>Clavicipitaceae</taxon>
        <taxon>Epichloe</taxon>
    </lineage>
</organism>
<dbReference type="OrthoDB" id="9986677at2759"/>
<sequence length="902" mass="102465">MDKTETKEKQTEVFDTVDRAVRSTPGFLFDFFFVLASWPILPSSPNPNLEQQLSAEDAERTKTSEGPLTATEDDLLKAKELAASMSLEQVRALMKNVLAIHGGDPNFPHVILQKIKEFMANDDVTENPEKHERLVQEMKLEAALITNNSPYAEVRAVTDNHDDPTLPVSTIRAWTIGIVFSCFVAFVNQLFSIRQPPIRFDTNMAQLLAYPVGKAWEKWMPKVDMRIPFTKHIINLNPGRFNNKEHMLIAIMANTSRSLPYTQHIIWTQVLPQYFNQQYSRSFSYIFLNGFATNFIGYGLAGLTRKFLVYPSYCVWPRSLVTIALNTALHNEENHPVKGPFGKIWNISRYRFFMVSFAAMFVYFWFPNYIFQVLTYFSWMTWIAPDNVHLNILTGMQNGLGLFNPLPTFDWNVLNFNETDPLMIPSFSTFNFAGGMFITGLMILGAWYTNTWNTAYLPINSNRVFDHFGNLYNVSQALDERGMFDLKKYSSYSAPYMSAANSLLYGLFFAVYSAVVTHVMLYHRYELKMGFKNLFRGLRWKRNKKQPESEQENQRATDGEYIDIHNRLMAAYPEVSEWFYFVVLITSIVCGVLGIALWPTYTSPAVVLYGIWLCLMFIIPIGIVAAMTGIEVTLNVLAEFIGGAIVEGNALAMNFFKSYGYVTCAHALSFANDLKIAHYVKIPPRVTFAGQILATFISTVICAGVIKFQMDIKGVCTVDPPMRFKCPSLNTFFTASVLWGTIGPIKVFGIHGQYKWLLLGFPSGIFLALGFFGLKKLMPNNRVLRQVHLVAAIAGGLQWAPYNFSYSFPAVPVAWLSWIYIRSRYLEFWSKYNFVLSAALSAGIAISAVVMLFSVQWVGVEIDWWGNKQPSAGCEGDACTLMKLAEGERFYPWWDPSKVPAP</sequence>
<feature type="transmembrane region" description="Helical" evidence="10">
    <location>
        <begin position="578"/>
        <end position="599"/>
    </location>
</feature>
<evidence type="ECO:0000313" key="12">
    <source>
        <dbReference type="Proteomes" id="UP000594364"/>
    </source>
</evidence>
<dbReference type="Proteomes" id="UP000594364">
    <property type="component" value="Chromosome 1"/>
</dbReference>
<accession>A0A7S9KL36</accession>
<feature type="transmembrane region" description="Helical" evidence="10">
    <location>
        <begin position="20"/>
        <end position="41"/>
    </location>
</feature>
<feature type="transmembrane region" description="Helical" evidence="10">
    <location>
        <begin position="503"/>
        <end position="525"/>
    </location>
</feature>
<evidence type="ECO:0000256" key="4">
    <source>
        <dbReference type="ARBA" id="ARBA00022692"/>
    </source>
</evidence>
<comment type="subcellular location">
    <subcellularLocation>
        <location evidence="1">Membrane</location>
        <topology evidence="1">Multi-pass membrane protein</topology>
    </subcellularLocation>
</comment>
<evidence type="ECO:0000256" key="2">
    <source>
        <dbReference type="ARBA" id="ARBA00008807"/>
    </source>
</evidence>
<dbReference type="EMBL" id="CP031385">
    <property type="protein sequence ID" value="QPG94309.1"/>
    <property type="molecule type" value="Genomic_DNA"/>
</dbReference>
<keyword evidence="8 10" id="KW-0472">Membrane</keyword>
<feature type="transmembrane region" description="Helical" evidence="10">
    <location>
        <begin position="806"/>
        <end position="822"/>
    </location>
</feature>
<feature type="transmembrane region" description="Helical" evidence="10">
    <location>
        <begin position="171"/>
        <end position="191"/>
    </location>
</feature>
<evidence type="ECO:0000256" key="10">
    <source>
        <dbReference type="SAM" id="Phobius"/>
    </source>
</evidence>